<dbReference type="Gene3D" id="3.40.50.300">
    <property type="entry name" value="P-loop containing nucleotide triphosphate hydrolases"/>
    <property type="match status" value="1"/>
</dbReference>
<dbReference type="OrthoDB" id="674604at2759"/>
<feature type="non-terminal residue" evidence="2">
    <location>
        <position position="461"/>
    </location>
</feature>
<dbReference type="InterPro" id="IPR027417">
    <property type="entry name" value="P-loop_NTPase"/>
</dbReference>
<dbReference type="AlphaFoldDB" id="A0A8E2DVY3"/>
<dbReference type="PANTHER" id="PTHR35205">
    <property type="entry name" value="NB-ARC AND TPR DOMAIN PROTEIN"/>
    <property type="match status" value="1"/>
</dbReference>
<organism evidence="2 3">
    <name type="scientific">Lepidopterella palustris CBS 459.81</name>
    <dbReference type="NCBI Taxonomy" id="1314670"/>
    <lineage>
        <taxon>Eukaryota</taxon>
        <taxon>Fungi</taxon>
        <taxon>Dikarya</taxon>
        <taxon>Ascomycota</taxon>
        <taxon>Pezizomycotina</taxon>
        <taxon>Dothideomycetes</taxon>
        <taxon>Pleosporomycetidae</taxon>
        <taxon>Mytilinidiales</taxon>
        <taxon>Argynnaceae</taxon>
        <taxon>Lepidopterella</taxon>
    </lineage>
</organism>
<accession>A0A8E2DVY3</accession>
<dbReference type="SUPFAM" id="SSF48452">
    <property type="entry name" value="TPR-like"/>
    <property type="match status" value="1"/>
</dbReference>
<dbReference type="Gene3D" id="1.25.40.10">
    <property type="entry name" value="Tetratricopeptide repeat domain"/>
    <property type="match status" value="1"/>
</dbReference>
<dbReference type="PANTHER" id="PTHR35205:SF1">
    <property type="entry name" value="ZU5 DOMAIN-CONTAINING PROTEIN"/>
    <property type="match status" value="1"/>
</dbReference>
<gene>
    <name evidence="2" type="ORF">K432DRAFT_259900</name>
</gene>
<dbReference type="SUPFAM" id="SSF52540">
    <property type="entry name" value="P-loop containing nucleoside triphosphate hydrolases"/>
    <property type="match status" value="1"/>
</dbReference>
<name>A0A8E2DVY3_9PEZI</name>
<reference evidence="2 3" key="1">
    <citation type="journal article" date="2016" name="Nat. Commun.">
        <title>Ectomycorrhizal ecology is imprinted in the genome of the dominant symbiotic fungus Cenococcum geophilum.</title>
        <authorList>
            <consortium name="DOE Joint Genome Institute"/>
            <person name="Peter M."/>
            <person name="Kohler A."/>
            <person name="Ohm R.A."/>
            <person name="Kuo A."/>
            <person name="Krutzmann J."/>
            <person name="Morin E."/>
            <person name="Arend M."/>
            <person name="Barry K.W."/>
            <person name="Binder M."/>
            <person name="Choi C."/>
            <person name="Clum A."/>
            <person name="Copeland A."/>
            <person name="Grisel N."/>
            <person name="Haridas S."/>
            <person name="Kipfer T."/>
            <person name="LaButti K."/>
            <person name="Lindquist E."/>
            <person name="Lipzen A."/>
            <person name="Maire R."/>
            <person name="Meier B."/>
            <person name="Mihaltcheva S."/>
            <person name="Molinier V."/>
            <person name="Murat C."/>
            <person name="Poggeler S."/>
            <person name="Quandt C.A."/>
            <person name="Sperisen C."/>
            <person name="Tritt A."/>
            <person name="Tisserant E."/>
            <person name="Crous P.W."/>
            <person name="Henrissat B."/>
            <person name="Nehls U."/>
            <person name="Egli S."/>
            <person name="Spatafora J.W."/>
            <person name="Grigoriev I.V."/>
            <person name="Martin F.M."/>
        </authorList>
    </citation>
    <scope>NUCLEOTIDE SEQUENCE [LARGE SCALE GENOMIC DNA]</scope>
    <source>
        <strain evidence="2 3">CBS 459.81</strain>
    </source>
</reference>
<dbReference type="InterPro" id="IPR011990">
    <property type="entry name" value="TPR-like_helical_dom_sf"/>
</dbReference>
<protein>
    <recommendedName>
        <fullName evidence="1">NB-ARC domain-containing protein</fullName>
    </recommendedName>
</protein>
<evidence type="ECO:0000259" key="1">
    <source>
        <dbReference type="Pfam" id="PF00931"/>
    </source>
</evidence>
<evidence type="ECO:0000313" key="3">
    <source>
        <dbReference type="Proteomes" id="UP000250266"/>
    </source>
</evidence>
<dbReference type="EMBL" id="KV746468">
    <property type="protein sequence ID" value="OCK72796.1"/>
    <property type="molecule type" value="Genomic_DNA"/>
</dbReference>
<feature type="domain" description="NB-ARC" evidence="1">
    <location>
        <begin position="21"/>
        <end position="173"/>
    </location>
</feature>
<dbReference type="GO" id="GO:0043531">
    <property type="term" value="F:ADP binding"/>
    <property type="evidence" value="ECO:0007669"/>
    <property type="project" value="InterPro"/>
</dbReference>
<dbReference type="InterPro" id="IPR002182">
    <property type="entry name" value="NB-ARC"/>
</dbReference>
<dbReference type="PRINTS" id="PR00364">
    <property type="entry name" value="DISEASERSIST"/>
</dbReference>
<keyword evidence="3" id="KW-1185">Reference proteome</keyword>
<evidence type="ECO:0000313" key="2">
    <source>
        <dbReference type="EMBL" id="OCK72796.1"/>
    </source>
</evidence>
<feature type="non-terminal residue" evidence="2">
    <location>
        <position position="1"/>
    </location>
</feature>
<dbReference type="Proteomes" id="UP000250266">
    <property type="component" value="Unassembled WGS sequence"/>
</dbReference>
<proteinExistence type="predicted"/>
<dbReference type="Pfam" id="PF00931">
    <property type="entry name" value="NB-ARC"/>
    <property type="match status" value="1"/>
</dbReference>
<sequence length="461" mass="52272">FCVVFSLPEASETNHFIARQAELAAMHKALSEGTGRQAVTLHGLGGIGKTQLAIAYTKAHRGDYSAIFWLNIKDEVSVKQSYSRLARRILCGQPSVSQLGGITDDSKPDEVVAAVKRWLEHAKNTRWLMVFDNYDNPKVPGNADPGVVDIRQFLPEAHHGSVIVTTRSSKVSIGRRMKVEKLEDVRDSLQILSDASHREDPNAAELARELDGLPLALATAGAYLDQVATSFADYLYLYRASWLRLQQTSPEVSTYEDRQLYSTWQLSLDHIKQQSELSVKLLKLWAYFDNQDLWFELLREGRTGGPEWLCQLTEDELGFNQAVRVLCDHGLIEVDKSSEGSRVESQGYGMHSCVHSWTVHIVNREWDFEMAEVALKCVGSHVPEINAHQSWATQRRLLRHLTRCWGFIIDGKLDDDGKDWILYNFGYMCYNHGRFDEAEKMYQRALAGKEKAWGPEHTSTL</sequence>